<name>A0A016RYW6_9BILA</name>
<sequence length="116" mass="12831">MNMTTILGDAIDLLILSVFSTFAQGRARICLLGFFRALSANMTSILGEGIDLSILLIFRYSSPETGENMPTGVSHCAEHEYDNHFGLGYRFIDFIDFFHLRSGTGEDMSGGFSQYA</sequence>
<proteinExistence type="predicted"/>
<accession>A0A016RYW6</accession>
<evidence type="ECO:0000313" key="2">
    <source>
        <dbReference type="Proteomes" id="UP000024635"/>
    </source>
</evidence>
<dbReference type="EMBL" id="JARK01001669">
    <property type="protein sequence ID" value="EYB83545.1"/>
    <property type="molecule type" value="Genomic_DNA"/>
</dbReference>
<keyword evidence="2" id="KW-1185">Reference proteome</keyword>
<gene>
    <name evidence="1" type="primary">Acey_s0333.g2799</name>
    <name evidence="1" type="ORF">Y032_0333g2799</name>
</gene>
<comment type="caution">
    <text evidence="1">The sequence shown here is derived from an EMBL/GenBank/DDBJ whole genome shotgun (WGS) entry which is preliminary data.</text>
</comment>
<evidence type="ECO:0000313" key="1">
    <source>
        <dbReference type="EMBL" id="EYB83545.1"/>
    </source>
</evidence>
<dbReference type="Proteomes" id="UP000024635">
    <property type="component" value="Unassembled WGS sequence"/>
</dbReference>
<dbReference type="AlphaFoldDB" id="A0A016RYW6"/>
<organism evidence="1 2">
    <name type="scientific">Ancylostoma ceylanicum</name>
    <dbReference type="NCBI Taxonomy" id="53326"/>
    <lineage>
        <taxon>Eukaryota</taxon>
        <taxon>Metazoa</taxon>
        <taxon>Ecdysozoa</taxon>
        <taxon>Nematoda</taxon>
        <taxon>Chromadorea</taxon>
        <taxon>Rhabditida</taxon>
        <taxon>Rhabditina</taxon>
        <taxon>Rhabditomorpha</taxon>
        <taxon>Strongyloidea</taxon>
        <taxon>Ancylostomatidae</taxon>
        <taxon>Ancylostomatinae</taxon>
        <taxon>Ancylostoma</taxon>
    </lineage>
</organism>
<reference evidence="2" key="1">
    <citation type="journal article" date="2015" name="Nat. Genet.">
        <title>The genome and transcriptome of the zoonotic hookworm Ancylostoma ceylanicum identify infection-specific gene families.</title>
        <authorList>
            <person name="Schwarz E.M."/>
            <person name="Hu Y."/>
            <person name="Antoshechkin I."/>
            <person name="Miller M.M."/>
            <person name="Sternberg P.W."/>
            <person name="Aroian R.V."/>
        </authorList>
    </citation>
    <scope>NUCLEOTIDE SEQUENCE</scope>
    <source>
        <strain evidence="2">HY135</strain>
    </source>
</reference>
<protein>
    <submittedName>
        <fullName evidence="1">Uncharacterized protein</fullName>
    </submittedName>
</protein>